<evidence type="ECO:0000256" key="2">
    <source>
        <dbReference type="SAM" id="Phobius"/>
    </source>
</evidence>
<comment type="caution">
    <text evidence="3">The sequence shown here is derived from an EMBL/GenBank/DDBJ whole genome shotgun (WGS) entry which is preliminary data.</text>
</comment>
<gene>
    <name evidence="3" type="ORF">PFISCL1PPCAC_26078</name>
</gene>
<keyword evidence="2" id="KW-1133">Transmembrane helix</keyword>
<name>A0AAV5WRX9_9BILA</name>
<feature type="region of interest" description="Disordered" evidence="1">
    <location>
        <begin position="127"/>
        <end position="146"/>
    </location>
</feature>
<sequence length="146" mass="16627">NDYYRVFLSNEDGQELEWWGYGIDGSGMIDTTVSWERGGVRVRESVNRPFFQSTAAPRRPLPPLLRLLQGCPRAFSLPPKQRNQSSLCPSVWAILYCCSILFLFLLLPFLLLPHELLHCWRRSSCRSGAARGPPDAQRAPWLPVPS</sequence>
<organism evidence="3 4">
    <name type="scientific">Pristionchus fissidentatus</name>
    <dbReference type="NCBI Taxonomy" id="1538716"/>
    <lineage>
        <taxon>Eukaryota</taxon>
        <taxon>Metazoa</taxon>
        <taxon>Ecdysozoa</taxon>
        <taxon>Nematoda</taxon>
        <taxon>Chromadorea</taxon>
        <taxon>Rhabditida</taxon>
        <taxon>Rhabditina</taxon>
        <taxon>Diplogasteromorpha</taxon>
        <taxon>Diplogasteroidea</taxon>
        <taxon>Neodiplogasteridae</taxon>
        <taxon>Pristionchus</taxon>
    </lineage>
</organism>
<protein>
    <recommendedName>
        <fullName evidence="5">DOMON domain-containing protein</fullName>
    </recommendedName>
</protein>
<dbReference type="EMBL" id="BTSY01000006">
    <property type="protein sequence ID" value="GMT34781.1"/>
    <property type="molecule type" value="Genomic_DNA"/>
</dbReference>
<proteinExistence type="predicted"/>
<dbReference type="Proteomes" id="UP001432322">
    <property type="component" value="Unassembled WGS sequence"/>
</dbReference>
<dbReference type="AlphaFoldDB" id="A0AAV5WRX9"/>
<feature type="transmembrane region" description="Helical" evidence="2">
    <location>
        <begin position="91"/>
        <end position="112"/>
    </location>
</feature>
<evidence type="ECO:0008006" key="5">
    <source>
        <dbReference type="Google" id="ProtNLM"/>
    </source>
</evidence>
<accession>A0AAV5WRX9</accession>
<evidence type="ECO:0000313" key="4">
    <source>
        <dbReference type="Proteomes" id="UP001432322"/>
    </source>
</evidence>
<keyword evidence="4" id="KW-1185">Reference proteome</keyword>
<evidence type="ECO:0000313" key="3">
    <source>
        <dbReference type="EMBL" id="GMT34781.1"/>
    </source>
</evidence>
<evidence type="ECO:0000256" key="1">
    <source>
        <dbReference type="SAM" id="MobiDB-lite"/>
    </source>
</evidence>
<feature type="non-terminal residue" evidence="3">
    <location>
        <position position="1"/>
    </location>
</feature>
<keyword evidence="2" id="KW-0812">Transmembrane</keyword>
<keyword evidence="2" id="KW-0472">Membrane</keyword>
<reference evidence="3" key="1">
    <citation type="submission" date="2023-10" db="EMBL/GenBank/DDBJ databases">
        <title>Genome assembly of Pristionchus species.</title>
        <authorList>
            <person name="Yoshida K."/>
            <person name="Sommer R.J."/>
        </authorList>
    </citation>
    <scope>NUCLEOTIDE SEQUENCE</scope>
    <source>
        <strain evidence="3">RS5133</strain>
    </source>
</reference>